<dbReference type="Gene3D" id="3.30.2010.10">
    <property type="entry name" value="Metalloproteases ('zincins'), catalytic domain"/>
    <property type="match status" value="1"/>
</dbReference>
<reference evidence="3 4" key="1">
    <citation type="submission" date="2015-03" db="EMBL/GenBank/DDBJ databases">
        <authorList>
            <person name="Zheng J."/>
            <person name="Ganezle M."/>
        </authorList>
    </citation>
    <scope>NUCLEOTIDE SEQUENCE [LARGE SCALE GENOMIC DNA]</scope>
    <source>
        <strain evidence="3 4">LP38</strain>
    </source>
</reference>
<sequence>MTDEQLQHLVEHLSQQYFDRPFQHHATFNARLRTTGGRYRLRDHNIEINPKMLTEHDQATLEGVIKHELCHYHLHLAGQSGQHRTKAFQQLLKHVGGLRYAPAPVTRRTPKLRDWQLYVCTHCGQRYYRLRRVDTRRMVCGRCRGKLRWQGVVSATTRPAG</sequence>
<keyword evidence="5" id="KW-1185">Reference proteome</keyword>
<dbReference type="NCBIfam" id="NF003339">
    <property type="entry name" value="PRK04351.1"/>
    <property type="match status" value="1"/>
</dbReference>
<comment type="caution">
    <text evidence="3">The sequence shown here is derived from an EMBL/GenBank/DDBJ whole genome shotgun (WGS) entry which is preliminary data.</text>
</comment>
<evidence type="ECO:0000313" key="2">
    <source>
        <dbReference type="EMBL" id="GEO67053.1"/>
    </source>
</evidence>
<proteinExistence type="predicted"/>
<dbReference type="Pfam" id="PF10263">
    <property type="entry name" value="SprT-like"/>
    <property type="match status" value="1"/>
</dbReference>
<evidence type="ECO:0000313" key="4">
    <source>
        <dbReference type="Proteomes" id="UP000033491"/>
    </source>
</evidence>
<dbReference type="AlphaFoldDB" id="A0A0F3RSN2"/>
<dbReference type="Proteomes" id="UP000033491">
    <property type="component" value="Unassembled WGS sequence"/>
</dbReference>
<feature type="domain" description="SprT-like" evidence="1">
    <location>
        <begin position="4"/>
        <end position="150"/>
    </location>
</feature>
<dbReference type="GO" id="GO:0006950">
    <property type="term" value="P:response to stress"/>
    <property type="evidence" value="ECO:0007669"/>
    <property type="project" value="UniProtKB-ARBA"/>
</dbReference>
<dbReference type="SMART" id="SM00731">
    <property type="entry name" value="SprT"/>
    <property type="match status" value="1"/>
</dbReference>
<dbReference type="PATRIC" id="fig|216463.3.peg.15"/>
<name>A0A0F3RSN2_9LACO</name>
<dbReference type="Pfam" id="PF17283">
    <property type="entry name" value="Zn_ribbon_SprT"/>
    <property type="match status" value="1"/>
</dbReference>
<dbReference type="InterPro" id="IPR006640">
    <property type="entry name" value="SprT-like_domain"/>
</dbReference>
<dbReference type="InterPro" id="IPR035240">
    <property type="entry name" value="SprT_Zn_ribbon"/>
</dbReference>
<evidence type="ECO:0000259" key="1">
    <source>
        <dbReference type="SMART" id="SM00731"/>
    </source>
</evidence>
<organism evidence="3 4">
    <name type="scientific">Levilactobacillus spicheri</name>
    <dbReference type="NCBI Taxonomy" id="216463"/>
    <lineage>
        <taxon>Bacteria</taxon>
        <taxon>Bacillati</taxon>
        <taxon>Bacillota</taxon>
        <taxon>Bacilli</taxon>
        <taxon>Lactobacillales</taxon>
        <taxon>Lactobacillaceae</taxon>
        <taxon>Levilactobacillus</taxon>
    </lineage>
</organism>
<evidence type="ECO:0000313" key="3">
    <source>
        <dbReference type="EMBL" id="KJW13023.1"/>
    </source>
</evidence>
<evidence type="ECO:0000313" key="5">
    <source>
        <dbReference type="Proteomes" id="UP000321691"/>
    </source>
</evidence>
<protein>
    <submittedName>
        <fullName evidence="2 3">Protein SprT</fullName>
    </submittedName>
</protein>
<dbReference type="RefSeq" id="WP_045806976.1">
    <property type="nucleotide sequence ID" value="NZ_BJZI01000019.1"/>
</dbReference>
<dbReference type="EMBL" id="JZCR01000011">
    <property type="protein sequence ID" value="KJW13023.1"/>
    <property type="molecule type" value="Genomic_DNA"/>
</dbReference>
<dbReference type="EMBL" id="BJZI01000019">
    <property type="protein sequence ID" value="GEO67053.1"/>
    <property type="molecule type" value="Genomic_DNA"/>
</dbReference>
<reference evidence="2 5" key="2">
    <citation type="submission" date="2019-07" db="EMBL/GenBank/DDBJ databases">
        <title>Whole genome shotgun sequence of Lactobacillus spicheri NBRC 107155.</title>
        <authorList>
            <person name="Hosoyama A."/>
            <person name="Uohara A."/>
            <person name="Ohji S."/>
            <person name="Ichikawa N."/>
        </authorList>
    </citation>
    <scope>NUCLEOTIDE SEQUENCE [LARGE SCALE GENOMIC DNA]</scope>
    <source>
        <strain evidence="2 5">NBRC 107155</strain>
    </source>
</reference>
<dbReference type="STRING" id="216463.VC81_04565"/>
<dbReference type="Proteomes" id="UP000321691">
    <property type="component" value="Unassembled WGS sequence"/>
</dbReference>
<dbReference type="OrthoDB" id="9799909at2"/>
<gene>
    <name evidence="2" type="ORF">LSP04_14720</name>
    <name evidence="3" type="ORF">VC81_04565</name>
</gene>
<accession>A0A0F3RSN2</accession>